<evidence type="ECO:0000256" key="1">
    <source>
        <dbReference type="PIRNR" id="PIRNR018571"/>
    </source>
</evidence>
<keyword evidence="3" id="KW-1133">Transmembrane helix</keyword>
<reference evidence="4 5" key="1">
    <citation type="submission" date="2016-05" db="EMBL/GenBank/DDBJ databases">
        <title>Microbial solvent formation.</title>
        <authorList>
            <person name="Poehlein A."/>
            <person name="Montoya Solano J.D."/>
            <person name="Flitsch S."/>
            <person name="Krabben P."/>
            <person name="Duerre P."/>
            <person name="Daniel R."/>
        </authorList>
    </citation>
    <scope>NUCLEOTIDE SEQUENCE [LARGE SCALE GENOMIC DNA]</scope>
    <source>
        <strain evidence="4 5">L1-8</strain>
    </source>
</reference>
<dbReference type="GO" id="GO:0005886">
    <property type="term" value="C:plasma membrane"/>
    <property type="evidence" value="ECO:0007669"/>
    <property type="project" value="UniProtKB-SubCell"/>
</dbReference>
<keyword evidence="1" id="KW-1003">Cell membrane</keyword>
<comment type="caution">
    <text evidence="4">The sequence shown here is derived from an EMBL/GenBank/DDBJ whole genome shotgun (WGS) entry which is preliminary data.</text>
</comment>
<feature type="transmembrane region" description="Helical" evidence="3">
    <location>
        <begin position="120"/>
        <end position="139"/>
    </location>
</feature>
<dbReference type="InterPro" id="IPR005081">
    <property type="entry name" value="SpoIIGA"/>
</dbReference>
<dbReference type="PIRSF" id="PIRSF018571">
    <property type="entry name" value="SpoIIGA"/>
    <property type="match status" value="1"/>
</dbReference>
<organism evidence="4 5">
    <name type="scientific">Clostridium saccharobutylicum</name>
    <dbReference type="NCBI Taxonomy" id="169679"/>
    <lineage>
        <taxon>Bacteria</taxon>
        <taxon>Bacillati</taxon>
        <taxon>Bacillota</taxon>
        <taxon>Clostridia</taxon>
        <taxon>Eubacteriales</taxon>
        <taxon>Clostridiaceae</taxon>
        <taxon>Clostridium</taxon>
    </lineage>
</organism>
<dbReference type="GO" id="GO:0030435">
    <property type="term" value="P:sporulation resulting in formation of a cellular spore"/>
    <property type="evidence" value="ECO:0007669"/>
    <property type="project" value="UniProtKB-KW"/>
</dbReference>
<comment type="function">
    <text evidence="1">Probable aspartic protease that is responsible for the proteolytic cleavage of the RNA polymerase sigma E factor (SigE/spoIIGB) to yield the active peptide in the mother cell during sporulation. Responds to a signal from the forespore that is triggered by the extracellular signal protein SpoIIR.</text>
</comment>
<keyword evidence="1" id="KW-0645">Protease</keyword>
<keyword evidence="3" id="KW-0812">Transmembrane</keyword>
<dbReference type="STRING" id="169679.CSACC_13360"/>
<feature type="transmembrane region" description="Helical" evidence="3">
    <location>
        <begin position="6"/>
        <end position="26"/>
    </location>
</feature>
<dbReference type="GO" id="GO:0030436">
    <property type="term" value="P:asexual sporulation"/>
    <property type="evidence" value="ECO:0007669"/>
    <property type="project" value="InterPro"/>
</dbReference>
<proteinExistence type="inferred from homology"/>
<feature type="transmembrane region" description="Helical" evidence="3">
    <location>
        <begin position="88"/>
        <end position="108"/>
    </location>
</feature>
<dbReference type="EMBL" id="LZYZ01000003">
    <property type="protein sequence ID" value="OOM13626.1"/>
    <property type="molecule type" value="Genomic_DNA"/>
</dbReference>
<keyword evidence="1 3" id="KW-0472">Membrane</keyword>
<accession>A0A1S8NAW3</accession>
<evidence type="ECO:0000256" key="3">
    <source>
        <dbReference type="SAM" id="Phobius"/>
    </source>
</evidence>
<evidence type="ECO:0000313" key="5">
    <source>
        <dbReference type="Proteomes" id="UP000191154"/>
    </source>
</evidence>
<dbReference type="EC" id="3.4.23.-" evidence="1"/>
<gene>
    <name evidence="4" type="ORF">CLOSAC_17120</name>
</gene>
<dbReference type="Proteomes" id="UP000191154">
    <property type="component" value="Unassembled WGS sequence"/>
</dbReference>
<dbReference type="GO" id="GO:0004190">
    <property type="term" value="F:aspartic-type endopeptidase activity"/>
    <property type="evidence" value="ECO:0007669"/>
    <property type="project" value="UniProtKB-KW"/>
</dbReference>
<dbReference type="AlphaFoldDB" id="A0A1S8NAW3"/>
<dbReference type="Pfam" id="PF03419">
    <property type="entry name" value="Peptidase_U4"/>
    <property type="match status" value="1"/>
</dbReference>
<feature type="transmembrane region" description="Helical" evidence="3">
    <location>
        <begin position="33"/>
        <end position="51"/>
    </location>
</feature>
<protein>
    <recommendedName>
        <fullName evidence="1">Sporulation sigma-E factor-processing peptidase</fullName>
        <ecNumber evidence="1">3.4.23.-</ecNumber>
    </recommendedName>
    <alternativeName>
        <fullName evidence="1">Membrane-associated aspartic protease</fullName>
    </alternativeName>
    <alternativeName>
        <fullName evidence="1">Stage II sporulation protein GA</fullName>
    </alternativeName>
</protein>
<feature type="transmembrane region" description="Helical" evidence="3">
    <location>
        <begin position="57"/>
        <end position="76"/>
    </location>
</feature>
<comment type="similarity">
    <text evidence="1">Belongs to the peptidase U4 family.</text>
</comment>
<keyword evidence="1" id="KW-0749">Sporulation</keyword>
<sequence length="267" mass="30580">MIIYVDVLILENFIVNLFLLILTMRIIKHKSKLILLIISSFIGGMYTVVVIVPGLYFFRIIPFEILIACIMLRIVYGKTNLINMIKLLGVFLGVTFMLSGICFLFSLKQNIYILGNTFEIQKYSIKYIMIGTMSIYIIYNRISDYVRDRIFVNNYNFNVQFILGDKKYCLNGFLDTGNELREPITNLPCILIEENIISDIGFEGKNTYSIPYNSIGYGGNLKGIRVNNIKIENKNFAYGLIDAIICPCKEKMSGENEFNALLPRGIV</sequence>
<dbReference type="GO" id="GO:0006508">
    <property type="term" value="P:proteolysis"/>
    <property type="evidence" value="ECO:0007669"/>
    <property type="project" value="UniProtKB-KW"/>
</dbReference>
<dbReference type="RefSeq" id="WP_077865048.1">
    <property type="nucleotide sequence ID" value="NZ_LZYZ01000003.1"/>
</dbReference>
<keyword evidence="1" id="KW-0064">Aspartyl protease</keyword>
<feature type="active site" evidence="2">
    <location>
        <position position="175"/>
    </location>
</feature>
<comment type="subcellular location">
    <subcellularLocation>
        <location evidence="1">Cell membrane</location>
    </subcellularLocation>
</comment>
<name>A0A1S8NAW3_CLOSA</name>
<keyword evidence="1" id="KW-0378">Hydrolase</keyword>
<evidence type="ECO:0000313" key="4">
    <source>
        <dbReference type="EMBL" id="OOM13626.1"/>
    </source>
</evidence>
<evidence type="ECO:0000256" key="2">
    <source>
        <dbReference type="PIRSR" id="PIRSR018571-1"/>
    </source>
</evidence>